<keyword evidence="1" id="KW-0472">Membrane</keyword>
<dbReference type="AlphaFoldDB" id="A0A4P9W4W9"/>
<gene>
    <name evidence="2" type="ORF">BDK51DRAFT_25977</name>
</gene>
<reference evidence="3" key="1">
    <citation type="journal article" date="2018" name="Nat. Microbiol.">
        <title>Leveraging single-cell genomics to expand the fungal tree of life.</title>
        <authorList>
            <person name="Ahrendt S.R."/>
            <person name="Quandt C.A."/>
            <person name="Ciobanu D."/>
            <person name="Clum A."/>
            <person name="Salamov A."/>
            <person name="Andreopoulos B."/>
            <person name="Cheng J.F."/>
            <person name="Woyke T."/>
            <person name="Pelin A."/>
            <person name="Henrissat B."/>
            <person name="Reynolds N.K."/>
            <person name="Benny G.L."/>
            <person name="Smith M.E."/>
            <person name="James T.Y."/>
            <person name="Grigoriev I.V."/>
        </authorList>
    </citation>
    <scope>NUCLEOTIDE SEQUENCE [LARGE SCALE GENOMIC DNA]</scope>
</reference>
<proteinExistence type="predicted"/>
<dbReference type="OrthoDB" id="10614135at2759"/>
<keyword evidence="3" id="KW-1185">Reference proteome</keyword>
<dbReference type="Proteomes" id="UP000269721">
    <property type="component" value="Unassembled WGS sequence"/>
</dbReference>
<organism evidence="2 3">
    <name type="scientific">Blyttiomyces helicus</name>
    <dbReference type="NCBI Taxonomy" id="388810"/>
    <lineage>
        <taxon>Eukaryota</taxon>
        <taxon>Fungi</taxon>
        <taxon>Fungi incertae sedis</taxon>
        <taxon>Chytridiomycota</taxon>
        <taxon>Chytridiomycota incertae sedis</taxon>
        <taxon>Chytridiomycetes</taxon>
        <taxon>Chytridiomycetes incertae sedis</taxon>
        <taxon>Blyttiomyces</taxon>
    </lineage>
</organism>
<name>A0A4P9W4W9_9FUNG</name>
<sequence length="310" mass="32864">MSISRTPRGSQGTGNADSEKANPVVEALGFRLPFFVPLLLISIVVAAASAGIVAALTFAGANTSVDDILLTLRENALNRTAEGTQGLVNSANAVAIQLASLPQLRSMWDDQLAKNATNWRAYPDVIAILWQICSQHPEVGNVGMQSPLGDIFLATPSGGQVIYQDLTTNSSFSIFPVFYSNPDGTLVIMSHTVYAIGHQGGYPLQPPATTNISIGARAAPIINTGEINYSLEWYIWQNQPYNVAVKGQSPYGGTWSAISVASIEPILQRIVVSPNAVIAMWDSTGAMIASSVSGQVLVPPNFGSQFQATT</sequence>
<dbReference type="EMBL" id="KZ997442">
    <property type="protein sequence ID" value="RKO87409.1"/>
    <property type="molecule type" value="Genomic_DNA"/>
</dbReference>
<evidence type="ECO:0000313" key="3">
    <source>
        <dbReference type="Proteomes" id="UP000269721"/>
    </source>
</evidence>
<evidence type="ECO:0000313" key="2">
    <source>
        <dbReference type="EMBL" id="RKO87409.1"/>
    </source>
</evidence>
<evidence type="ECO:0000256" key="1">
    <source>
        <dbReference type="SAM" id="Phobius"/>
    </source>
</evidence>
<feature type="transmembrane region" description="Helical" evidence="1">
    <location>
        <begin position="34"/>
        <end position="59"/>
    </location>
</feature>
<accession>A0A4P9W4W9</accession>
<keyword evidence="1" id="KW-1133">Transmembrane helix</keyword>
<evidence type="ECO:0008006" key="4">
    <source>
        <dbReference type="Google" id="ProtNLM"/>
    </source>
</evidence>
<feature type="non-terminal residue" evidence="2">
    <location>
        <position position="310"/>
    </location>
</feature>
<keyword evidence="1" id="KW-0812">Transmembrane</keyword>
<protein>
    <recommendedName>
        <fullName evidence="4">Cache domain-containing protein</fullName>
    </recommendedName>
</protein>